<name>K4KUH4_SIMAS</name>
<proteinExistence type="predicted"/>
<organism evidence="2 3">
    <name type="scientific">Simiduia agarivorans (strain DSM 21679 / JCM 13881 / BCRC 17597 / SA1)</name>
    <dbReference type="NCBI Taxonomy" id="1117647"/>
    <lineage>
        <taxon>Bacteria</taxon>
        <taxon>Pseudomonadati</taxon>
        <taxon>Pseudomonadota</taxon>
        <taxon>Gammaproteobacteria</taxon>
        <taxon>Cellvibrionales</taxon>
        <taxon>Cellvibrionaceae</taxon>
        <taxon>Simiduia</taxon>
    </lineage>
</organism>
<dbReference type="EMBL" id="CP003746">
    <property type="protein sequence ID" value="AFU97612.2"/>
    <property type="molecule type" value="Genomic_DNA"/>
</dbReference>
<evidence type="ECO:0000313" key="2">
    <source>
        <dbReference type="EMBL" id="AFU97612.2"/>
    </source>
</evidence>
<evidence type="ECO:0000313" key="3">
    <source>
        <dbReference type="Proteomes" id="UP000000466"/>
    </source>
</evidence>
<accession>K4KUH4</accession>
<dbReference type="RefSeq" id="WP_016389170.1">
    <property type="nucleotide sequence ID" value="NC_018868.3"/>
</dbReference>
<dbReference type="KEGG" id="saga:M5M_01965"/>
<dbReference type="Proteomes" id="UP000000466">
    <property type="component" value="Chromosome"/>
</dbReference>
<dbReference type="HOGENOM" id="CLU_1552534_0_0_6"/>
<dbReference type="OrthoDB" id="5732971at2"/>
<evidence type="ECO:0008006" key="4">
    <source>
        <dbReference type="Google" id="ProtNLM"/>
    </source>
</evidence>
<protein>
    <recommendedName>
        <fullName evidence="4">Lysozyme inhibitor LprI N-terminal domain-containing protein</fullName>
    </recommendedName>
</protein>
<keyword evidence="1" id="KW-0732">Signal</keyword>
<feature type="chain" id="PRO_5003878627" description="Lysozyme inhibitor LprI N-terminal domain-containing protein" evidence="1">
    <location>
        <begin position="22"/>
        <end position="176"/>
    </location>
</feature>
<dbReference type="PROSITE" id="PS51257">
    <property type="entry name" value="PROKAR_LIPOPROTEIN"/>
    <property type="match status" value="1"/>
</dbReference>
<gene>
    <name evidence="2" type="ordered locus">M5M_01965</name>
</gene>
<reference evidence="2 3" key="1">
    <citation type="journal article" date="2013" name="Genome Announc.">
        <title>Complete genome sequence of Simiduia agarivorans SA1(T), a marine bacterium able to degrade a variety of polysaccharides.</title>
        <authorList>
            <person name="Lin S.Y."/>
            <person name="Shieh W.Y."/>
            <person name="Chen J.S."/>
            <person name="Tang S.L."/>
        </authorList>
    </citation>
    <scope>NUCLEOTIDE SEQUENCE [LARGE SCALE GENOMIC DNA]</scope>
    <source>
        <strain evidence="3">DSM 21679 / JCM 13881 / BCRC 17597 / SA1</strain>
    </source>
</reference>
<sequence length="176" mass="19997">MKKIIFALGLIGLCSAPATLACNEDCLRDKAEQASGTEFPGYLSWKYCDSIRNEFMTSSMKSLQTYADSRLDMNYRKSMRNIKDYLGQRKDWLSECDGYMQATNRGRVFNDDKTTNTIFTAMDEVNTELDSLLSGVTYAGQESDTAVASQKFQQLFTQVENHKNRLLLKGQMITSR</sequence>
<keyword evidence="3" id="KW-1185">Reference proteome</keyword>
<feature type="signal peptide" evidence="1">
    <location>
        <begin position="1"/>
        <end position="21"/>
    </location>
</feature>
<evidence type="ECO:0000256" key="1">
    <source>
        <dbReference type="SAM" id="SignalP"/>
    </source>
</evidence>
<dbReference type="STRING" id="1117647.M5M_01965"/>
<dbReference type="eggNOG" id="ENOG5032WAM">
    <property type="taxonomic scope" value="Bacteria"/>
</dbReference>
<dbReference type="AlphaFoldDB" id="K4KUH4"/>